<keyword evidence="3" id="KW-1185">Reference proteome</keyword>
<reference evidence="2 3" key="1">
    <citation type="submission" date="2023-11" db="EMBL/GenBank/DDBJ databases">
        <authorList>
            <person name="Bao R."/>
        </authorList>
    </citation>
    <scope>NUCLEOTIDE SEQUENCE [LARGE SCALE GENOMIC DNA]</scope>
    <source>
        <strain evidence="2 3">PJ23</strain>
    </source>
</reference>
<dbReference type="PANTHER" id="PTHR40254:SF1">
    <property type="entry name" value="BLR0577 PROTEIN"/>
    <property type="match status" value="1"/>
</dbReference>
<gene>
    <name evidence="2" type="ORF">SCD90_01320</name>
</gene>
<accession>A0ABU4RIM6</accession>
<sequence>MSDAQGRYRRIGVVGGGFTGAAFAVHLARLAPSPVSIEIIEPREQLGAGLAYGSCGPEHRINVPAERMTVFAQDPQHFAKWLARDGNAPATPHRAGEPDPYAPRRVFGAYMSALVEDAAQANPSGSTIRHRRDTAVGLSRTDSGWRVDLRTGGPAVFDHVVVCSTYGAPPFRWPLSGGAEALPHLVRNPWDQEAIAAIPPDADIAIIGTGLTMCDAVVTLRTNGHRGRVHAISRRALTPRPHAGFDTEYDLFEGTSPPSTALGLMRLLRSRIANVEAAGGEWQTVIDSLRRKLHVYWKTLPLPEQAKIARRLRPFWDVHRFRIAPQVADLIASGRESGWLTISPGHILGIGSTQDRFRIDWRPRRGDPRREEVDAIINCTGPDSDILHSGNPFLQSALQNGYLAPDALRAGLAVDAHGRLLNRSGSVSPCLWAAGPFARAVVGEATGVPEASAQARHVAEAIASELSGSPAASPLGEP</sequence>
<evidence type="ECO:0000313" key="2">
    <source>
        <dbReference type="EMBL" id="MDX6804689.1"/>
    </source>
</evidence>
<protein>
    <submittedName>
        <fullName evidence="2">FAD/NAD(P)-binding protein</fullName>
    </submittedName>
</protein>
<feature type="domain" description="FAD-dependent urate hydroxylase HpyO/Asp monooxygenase CreE-like FAD/NAD(P)-binding" evidence="1">
    <location>
        <begin position="13"/>
        <end position="164"/>
    </location>
</feature>
<comment type="caution">
    <text evidence="2">The sequence shown here is derived from an EMBL/GenBank/DDBJ whole genome shotgun (WGS) entry which is preliminary data.</text>
</comment>
<proteinExistence type="predicted"/>
<evidence type="ECO:0000259" key="1">
    <source>
        <dbReference type="Pfam" id="PF13454"/>
    </source>
</evidence>
<dbReference type="PANTHER" id="PTHR40254">
    <property type="entry name" value="BLR0577 PROTEIN"/>
    <property type="match status" value="1"/>
</dbReference>
<dbReference type="InterPro" id="IPR036188">
    <property type="entry name" value="FAD/NAD-bd_sf"/>
</dbReference>
<dbReference type="InterPro" id="IPR038732">
    <property type="entry name" value="HpyO/CreE_NAD-binding"/>
</dbReference>
<evidence type="ECO:0000313" key="3">
    <source>
        <dbReference type="Proteomes" id="UP001274321"/>
    </source>
</evidence>
<dbReference type="InterPro" id="IPR052189">
    <property type="entry name" value="L-asp_N-monooxygenase_NS-form"/>
</dbReference>
<dbReference type="EMBL" id="JAXAFJ010000001">
    <property type="protein sequence ID" value="MDX6804689.1"/>
    <property type="molecule type" value="Genomic_DNA"/>
</dbReference>
<dbReference type="Proteomes" id="UP001274321">
    <property type="component" value="Unassembled WGS sequence"/>
</dbReference>
<dbReference type="Pfam" id="PF13454">
    <property type="entry name" value="NAD_binding_9"/>
    <property type="match status" value="1"/>
</dbReference>
<organism evidence="2 3">
    <name type="scientific">Terrihabitans rhizophilus</name>
    <dbReference type="NCBI Taxonomy" id="3092662"/>
    <lineage>
        <taxon>Bacteria</taxon>
        <taxon>Pseudomonadati</taxon>
        <taxon>Pseudomonadota</taxon>
        <taxon>Alphaproteobacteria</taxon>
        <taxon>Hyphomicrobiales</taxon>
        <taxon>Terrihabitans</taxon>
    </lineage>
</organism>
<dbReference type="Gene3D" id="3.50.50.60">
    <property type="entry name" value="FAD/NAD(P)-binding domain"/>
    <property type="match status" value="1"/>
</dbReference>
<dbReference type="SUPFAM" id="SSF51905">
    <property type="entry name" value="FAD/NAD(P)-binding domain"/>
    <property type="match status" value="2"/>
</dbReference>
<name>A0ABU4RIM6_9HYPH</name>